<dbReference type="GO" id="GO:0036297">
    <property type="term" value="P:interstrand cross-link repair"/>
    <property type="evidence" value="ECO:0007669"/>
    <property type="project" value="EnsemblFungi"/>
</dbReference>
<dbReference type="EMBL" id="HE978318">
    <property type="protein sequence ID" value="CCK70473.1"/>
    <property type="molecule type" value="Genomic_DNA"/>
</dbReference>
<evidence type="ECO:0000256" key="6">
    <source>
        <dbReference type="SAM" id="MobiDB-lite"/>
    </source>
</evidence>
<dbReference type="GO" id="GO:0006303">
    <property type="term" value="P:double-strand break repair via nonhomologous end joining"/>
    <property type="evidence" value="ECO:0007669"/>
    <property type="project" value="TreeGrafter"/>
</dbReference>
<proteinExistence type="inferred from homology"/>
<dbReference type="GO" id="GO:0005634">
    <property type="term" value="C:nucleus"/>
    <property type="evidence" value="ECO:0007669"/>
    <property type="project" value="UniProtKB-SubCell"/>
</dbReference>
<protein>
    <recommendedName>
        <fullName evidence="7">Metallo-beta-lactamase domain-containing protein</fullName>
    </recommendedName>
</protein>
<evidence type="ECO:0000256" key="4">
    <source>
        <dbReference type="ARBA" id="ARBA00023204"/>
    </source>
</evidence>
<dbReference type="Gene3D" id="3.60.15.10">
    <property type="entry name" value="Ribonuclease Z/Hydroxyacylglutathione hydrolase-like"/>
    <property type="match status" value="1"/>
</dbReference>
<evidence type="ECO:0000256" key="3">
    <source>
        <dbReference type="ARBA" id="ARBA00022763"/>
    </source>
</evidence>
<dbReference type="CDD" id="cd16273">
    <property type="entry name" value="SNM1A-1C-like_MBL-fold"/>
    <property type="match status" value="1"/>
</dbReference>
<dbReference type="SUPFAM" id="SSF56281">
    <property type="entry name" value="Metallo-hydrolase/oxidoreductase"/>
    <property type="match status" value="1"/>
</dbReference>
<dbReference type="AlphaFoldDB" id="J7RLS7"/>
<dbReference type="PANTHER" id="PTHR23240">
    <property type="entry name" value="DNA CROSS-LINK REPAIR PROTEIN PSO2/SNM1-RELATED"/>
    <property type="match status" value="1"/>
</dbReference>
<dbReference type="GO" id="GO:0003684">
    <property type="term" value="F:damaged DNA binding"/>
    <property type="evidence" value="ECO:0007669"/>
    <property type="project" value="EnsemblFungi"/>
</dbReference>
<dbReference type="SMART" id="SM00849">
    <property type="entry name" value="Lactamase_B"/>
    <property type="match status" value="1"/>
</dbReference>
<dbReference type="PANTHER" id="PTHR23240:SF6">
    <property type="entry name" value="DNA CROSS-LINK REPAIR 1A PROTEIN"/>
    <property type="match status" value="1"/>
</dbReference>
<dbReference type="OMA" id="KSGPIYC"/>
<comment type="similarity">
    <text evidence="2">Belongs to the DNA repair metallo-beta-lactamase (DRMBL) family.</text>
</comment>
<evidence type="ECO:0000256" key="2">
    <source>
        <dbReference type="ARBA" id="ARBA00010304"/>
    </source>
</evidence>
<sequence length="557" mass="63556">MAKRRSIIELQSIKYRYQGRSPQNAVKKQRKLNEFDIPSARTLPVKRPCPIINDADNPILLDDVGGPEEVESSDEVEEMACRETVERKDVGPRGLFEARAEIACPICGVDLSLLELYAREAHCDLCLGAPPARPQGGSKVNSPKKQTGDHTTTPRPRRRLPAYKILEFTNGHKLVVDGFNYEKDDCIKEYFLSHFHSDHYQGLKKSWGNGEVYCSYITAQLLCQKFNFPRELVHILNNGERTMVHDRISVVPLDANHCPGAQIFLFQEHDGAGRIVKQIIHTGDFRATDAMVVELEKFLPSSNSVIDEIYLDTTYMKPNHTHPTQQTVVDVTSSFVTEDWYSKKRPRTVMDFARATPAAPERRKMVLVGSYVIGKEKLALEIARRLDTSVHVQNKNKLRQIVLDGQMGDAEHSQVHMVPLGILRDDAAISTYLREECRVNWLNVDVIGVVPTGWTFGNRYSTSVEIGNKCEYVKGAVTFESTFDKSWFSGQETPYRKFQIYKVPYSEHSNFVELLRFLCALQWERVIPTVNVNRYDEMNEWFQACKKSNALSVRGFM</sequence>
<accession>J7RLS7</accession>
<dbReference type="Proteomes" id="UP000006310">
    <property type="component" value="Chromosome 5"/>
</dbReference>
<gene>
    <name evidence="8" type="primary">KNAG0E02110</name>
    <name evidence="8" type="ordered locus">KNAG_0E02110</name>
</gene>
<keyword evidence="4" id="KW-0234">DNA repair</keyword>
<reference evidence="9" key="2">
    <citation type="submission" date="2012-08" db="EMBL/GenBank/DDBJ databases">
        <title>Genome sequence of Kazachstania naganishii.</title>
        <authorList>
            <person name="Gordon J.L."/>
            <person name="Armisen D."/>
            <person name="Proux-Wera E."/>
            <person name="OhEigeartaigh S.S."/>
            <person name="Byrne K.P."/>
            <person name="Wolfe K.H."/>
        </authorList>
    </citation>
    <scope>NUCLEOTIDE SEQUENCE [LARGE SCALE GENOMIC DNA]</scope>
    <source>
        <strain evidence="9">ATCC MYA-139 / BCRC 22969 / CBS 8797 / CCRC 22969 / KCTC 17520 / NBRC 10181 / NCYC 3082</strain>
    </source>
</reference>
<feature type="domain" description="Metallo-beta-lactamase" evidence="7">
    <location>
        <begin position="159"/>
        <end position="320"/>
    </location>
</feature>
<evidence type="ECO:0000256" key="1">
    <source>
        <dbReference type="ARBA" id="ARBA00004123"/>
    </source>
</evidence>
<organism evidence="8 9">
    <name type="scientific">Huiozyma naganishii (strain ATCC MYA-139 / BCRC 22969 / CBS 8797 / KCTC 17520 / NBRC 10181 / NCYC 3082 / Yp74L-3)</name>
    <name type="common">Yeast</name>
    <name type="synonym">Kazachstania naganishii</name>
    <dbReference type="NCBI Taxonomy" id="1071383"/>
    <lineage>
        <taxon>Eukaryota</taxon>
        <taxon>Fungi</taxon>
        <taxon>Dikarya</taxon>
        <taxon>Ascomycota</taxon>
        <taxon>Saccharomycotina</taxon>
        <taxon>Saccharomycetes</taxon>
        <taxon>Saccharomycetales</taxon>
        <taxon>Saccharomycetaceae</taxon>
        <taxon>Huiozyma</taxon>
    </lineage>
</organism>
<comment type="subcellular location">
    <subcellularLocation>
        <location evidence="1">Nucleus</location>
    </subcellularLocation>
</comment>
<dbReference type="InterPro" id="IPR036866">
    <property type="entry name" value="RibonucZ/Hydroxyglut_hydro"/>
</dbReference>
<dbReference type="Pfam" id="PF12706">
    <property type="entry name" value="Lactamase_B_2"/>
    <property type="match status" value="1"/>
</dbReference>
<feature type="region of interest" description="Disordered" evidence="6">
    <location>
        <begin position="133"/>
        <end position="156"/>
    </location>
</feature>
<keyword evidence="9" id="KW-1185">Reference proteome</keyword>
<dbReference type="GO" id="GO:0005759">
    <property type="term" value="C:mitochondrial matrix"/>
    <property type="evidence" value="ECO:0007669"/>
    <property type="project" value="EnsemblFungi"/>
</dbReference>
<evidence type="ECO:0000313" key="9">
    <source>
        <dbReference type="Proteomes" id="UP000006310"/>
    </source>
</evidence>
<dbReference type="STRING" id="1071383.J7RLS7"/>
<dbReference type="InterPro" id="IPR001279">
    <property type="entry name" value="Metallo-B-lactamas"/>
</dbReference>
<dbReference type="eggNOG" id="KOG1361">
    <property type="taxonomic scope" value="Eukaryota"/>
</dbReference>
<evidence type="ECO:0000259" key="7">
    <source>
        <dbReference type="SMART" id="SM00849"/>
    </source>
</evidence>
<dbReference type="HOGENOM" id="CLU_005260_7_0_1"/>
<evidence type="ECO:0000256" key="5">
    <source>
        <dbReference type="ARBA" id="ARBA00023242"/>
    </source>
</evidence>
<dbReference type="Gene3D" id="3.40.50.12650">
    <property type="match status" value="1"/>
</dbReference>
<keyword evidence="5" id="KW-0539">Nucleus</keyword>
<dbReference type="KEGG" id="kng:KNAG_0E02110"/>
<dbReference type="OrthoDB" id="262529at2759"/>
<dbReference type="Pfam" id="PF07522">
    <property type="entry name" value="DRMBL"/>
    <property type="match status" value="1"/>
</dbReference>
<name>J7RLS7_HUIN7</name>
<reference evidence="8 9" key="1">
    <citation type="journal article" date="2011" name="Proc. Natl. Acad. Sci. U.S.A.">
        <title>Evolutionary erosion of yeast sex chromosomes by mating-type switching accidents.</title>
        <authorList>
            <person name="Gordon J.L."/>
            <person name="Armisen D."/>
            <person name="Proux-Wera E."/>
            <person name="Oheigeartaigh S.S."/>
            <person name="Byrne K.P."/>
            <person name="Wolfe K.H."/>
        </authorList>
    </citation>
    <scope>NUCLEOTIDE SEQUENCE [LARGE SCALE GENOMIC DNA]</scope>
    <source>
        <strain evidence="9">ATCC MYA-139 / BCRC 22969 / CBS 8797 / CCRC 22969 / KCTC 17520 / NBRC 10181 / NCYC 3082</strain>
    </source>
</reference>
<keyword evidence="3" id="KW-0227">DNA damage</keyword>
<dbReference type="RefSeq" id="XP_022464719.1">
    <property type="nucleotide sequence ID" value="XM_022608199.1"/>
</dbReference>
<dbReference type="InterPro" id="IPR011084">
    <property type="entry name" value="DRMBL"/>
</dbReference>
<dbReference type="GeneID" id="34526173"/>
<dbReference type="GO" id="GO:0035312">
    <property type="term" value="F:5'-3' DNA exonuclease activity"/>
    <property type="evidence" value="ECO:0007669"/>
    <property type="project" value="TreeGrafter"/>
</dbReference>
<evidence type="ECO:0000313" key="8">
    <source>
        <dbReference type="EMBL" id="CCK70473.1"/>
    </source>
</evidence>